<dbReference type="InterPro" id="IPR035965">
    <property type="entry name" value="PAS-like_dom_sf"/>
</dbReference>
<dbReference type="Pfam" id="PF00990">
    <property type="entry name" value="GGDEF"/>
    <property type="match status" value="1"/>
</dbReference>
<evidence type="ECO:0000259" key="2">
    <source>
        <dbReference type="PROSITE" id="PS50112"/>
    </source>
</evidence>
<evidence type="ECO:0000259" key="3">
    <source>
        <dbReference type="PROSITE" id="PS50113"/>
    </source>
</evidence>
<dbReference type="PROSITE" id="PS50887">
    <property type="entry name" value="GGDEF"/>
    <property type="match status" value="1"/>
</dbReference>
<dbReference type="EMBL" id="PTIU01000059">
    <property type="protein sequence ID" value="PPK50888.1"/>
    <property type="molecule type" value="Genomic_DNA"/>
</dbReference>
<organism evidence="6 7">
    <name type="scientific">Marinobacter persicus</name>
    <dbReference type="NCBI Taxonomy" id="930118"/>
    <lineage>
        <taxon>Bacteria</taxon>
        <taxon>Pseudomonadati</taxon>
        <taxon>Pseudomonadota</taxon>
        <taxon>Gammaproteobacteria</taxon>
        <taxon>Pseudomonadales</taxon>
        <taxon>Marinobacteraceae</taxon>
        <taxon>Marinobacter</taxon>
    </lineage>
</organism>
<comment type="cofactor">
    <cofactor evidence="1">
        <name>Mg(2+)</name>
        <dbReference type="ChEBI" id="CHEBI:18420"/>
    </cofactor>
</comment>
<dbReference type="Gene3D" id="3.30.70.270">
    <property type="match status" value="1"/>
</dbReference>
<feature type="domain" description="PAS" evidence="2">
    <location>
        <begin position="149"/>
        <end position="212"/>
    </location>
</feature>
<evidence type="ECO:0000313" key="6">
    <source>
        <dbReference type="EMBL" id="PPK50888.1"/>
    </source>
</evidence>
<dbReference type="PROSITE" id="PS50113">
    <property type="entry name" value="PAC"/>
    <property type="match status" value="2"/>
</dbReference>
<reference evidence="6 7" key="2">
    <citation type="submission" date="2018-02" db="EMBL/GenBank/DDBJ databases">
        <title>Subsurface microbial communities from deep shales in Ohio and West Virginia, USA.</title>
        <authorList>
            <person name="Wrighton K."/>
        </authorList>
    </citation>
    <scope>NUCLEOTIDE SEQUENCE [LARGE SCALE GENOMIC DNA]</scope>
    <source>
        <strain evidence="6 7">UTICA-S1B9</strain>
    </source>
</reference>
<evidence type="ECO:0000313" key="7">
    <source>
        <dbReference type="Proteomes" id="UP000239446"/>
    </source>
</evidence>
<dbReference type="GO" id="GO:0003824">
    <property type="term" value="F:catalytic activity"/>
    <property type="evidence" value="ECO:0007669"/>
    <property type="project" value="UniProtKB-ARBA"/>
</dbReference>
<evidence type="ECO:0000259" key="4">
    <source>
        <dbReference type="PROSITE" id="PS50887"/>
    </source>
</evidence>
<dbReference type="PANTHER" id="PTHR46663:SF3">
    <property type="entry name" value="SLL0267 PROTEIN"/>
    <property type="match status" value="1"/>
</dbReference>
<dbReference type="Pfam" id="PF13426">
    <property type="entry name" value="PAS_9"/>
    <property type="match status" value="1"/>
</dbReference>
<gene>
    <name evidence="6" type="ORF">B0H24_10591</name>
    <name evidence="5" type="ORF">BY455_1541</name>
</gene>
<dbReference type="InterPro" id="IPR000700">
    <property type="entry name" value="PAS-assoc_C"/>
</dbReference>
<keyword evidence="8" id="KW-1185">Reference proteome</keyword>
<reference evidence="5 8" key="1">
    <citation type="submission" date="2018-02" db="EMBL/GenBank/DDBJ databases">
        <title>Deep subsurface shale carbon reservoir microbial communities from Ohio and West Virginia, USA.</title>
        <authorList>
            <person name="Wrighton K."/>
        </authorList>
    </citation>
    <scope>NUCLEOTIDE SEQUENCE [LARGE SCALE GENOMIC DNA]</scope>
    <source>
        <strain evidence="5 8">UTICA-S1B6</strain>
    </source>
</reference>
<dbReference type="InterPro" id="IPR000014">
    <property type="entry name" value="PAS"/>
</dbReference>
<evidence type="ECO:0000256" key="1">
    <source>
        <dbReference type="ARBA" id="ARBA00001946"/>
    </source>
</evidence>
<dbReference type="EMBL" id="PTIT01000054">
    <property type="protein sequence ID" value="PPK49809.1"/>
    <property type="molecule type" value="Genomic_DNA"/>
</dbReference>
<accession>A0A2S6G1V1</accession>
<dbReference type="InterPro" id="IPR001610">
    <property type="entry name" value="PAC"/>
</dbReference>
<dbReference type="Pfam" id="PF08447">
    <property type="entry name" value="PAS_3"/>
    <property type="match status" value="1"/>
</dbReference>
<dbReference type="FunFam" id="3.30.70.270:FF:000001">
    <property type="entry name" value="Diguanylate cyclase domain protein"/>
    <property type="match status" value="1"/>
</dbReference>
<dbReference type="SUPFAM" id="SSF55073">
    <property type="entry name" value="Nucleotide cyclase"/>
    <property type="match status" value="1"/>
</dbReference>
<feature type="domain" description="PAC" evidence="3">
    <location>
        <begin position="92"/>
        <end position="145"/>
    </location>
</feature>
<proteinExistence type="predicted"/>
<dbReference type="InterPro" id="IPR029787">
    <property type="entry name" value="Nucleotide_cyclase"/>
</dbReference>
<dbReference type="PANTHER" id="PTHR46663">
    <property type="entry name" value="DIGUANYLATE CYCLASE DGCT-RELATED"/>
    <property type="match status" value="1"/>
</dbReference>
<dbReference type="NCBIfam" id="TIGR00254">
    <property type="entry name" value="GGDEF"/>
    <property type="match status" value="1"/>
</dbReference>
<dbReference type="Gene3D" id="3.30.450.20">
    <property type="entry name" value="PAS domain"/>
    <property type="match status" value="2"/>
</dbReference>
<dbReference type="InterPro" id="IPR043128">
    <property type="entry name" value="Rev_trsase/Diguanyl_cyclase"/>
</dbReference>
<comment type="caution">
    <text evidence="6">The sequence shown here is derived from an EMBL/GenBank/DDBJ whole genome shotgun (WGS) entry which is preliminary data.</text>
</comment>
<dbReference type="InterPro" id="IPR052163">
    <property type="entry name" value="DGC-Regulatory_Protein"/>
</dbReference>
<evidence type="ECO:0000313" key="8">
    <source>
        <dbReference type="Proteomes" id="UP000239648"/>
    </source>
</evidence>
<dbReference type="InterPro" id="IPR013655">
    <property type="entry name" value="PAS_fold_3"/>
</dbReference>
<name>A0A2S6G1V1_9GAMM</name>
<feature type="domain" description="GGDEF" evidence="4">
    <location>
        <begin position="299"/>
        <end position="433"/>
    </location>
</feature>
<dbReference type="SUPFAM" id="SSF55785">
    <property type="entry name" value="PYP-like sensor domain (PAS domain)"/>
    <property type="match status" value="2"/>
</dbReference>
<dbReference type="SMART" id="SM00086">
    <property type="entry name" value="PAC"/>
    <property type="match status" value="2"/>
</dbReference>
<sequence length="444" mass="50101">MLESIKESRAKRKIESLRLENTITGTHTGTWEWNVNTGETVFNERWAEIVGYSLAELAPISIETWNALVHPDDLKKSARLLERHFLGELPYYECEARMRHKNGHWVWVMDRGCLMTRTDDGQPLMMYGTHQDITERKEAEKQLSMAAGVFRHAREGILITSAKGIILDVNAAFTQLTGYARQDVIHQNYQLLSSDRHGELFMKTMLKALHEEGVWSGEYWMPRQDGAVFPALMTIAAVRNRAGEVEHYVTLVADISNLKQNEDKLRLIAHYDNLTGLPNRILLTERLRHATLVARRRKEELAVVFMDLDGFKEVNDTCGHAAGDQLLTILADRMKYALRECDTVARLGGDEFVVLLPDLSGKDGCRQVLDRLLAAVSAPACLGEGQVQVSASIGVSIYPQQPDVDADTLLRQADMAMYQAKQNGKNQYYFFQPVSAPMMPVLPG</sequence>
<dbReference type="CDD" id="cd01949">
    <property type="entry name" value="GGDEF"/>
    <property type="match status" value="1"/>
</dbReference>
<dbReference type="SMART" id="SM00091">
    <property type="entry name" value="PAS"/>
    <property type="match status" value="2"/>
</dbReference>
<dbReference type="Proteomes" id="UP000239648">
    <property type="component" value="Unassembled WGS sequence"/>
</dbReference>
<evidence type="ECO:0000313" key="5">
    <source>
        <dbReference type="EMBL" id="PPK49809.1"/>
    </source>
</evidence>
<protein>
    <submittedName>
        <fullName evidence="6">PAS domain S-box-containing protein/diguanylate cyclase (GGDEF)-like protein</fullName>
    </submittedName>
</protein>
<dbReference type="NCBIfam" id="TIGR00229">
    <property type="entry name" value="sensory_box"/>
    <property type="match status" value="2"/>
</dbReference>
<dbReference type="AlphaFoldDB" id="A0A2S6G1V1"/>
<dbReference type="InterPro" id="IPR000160">
    <property type="entry name" value="GGDEF_dom"/>
</dbReference>
<dbReference type="RefSeq" id="WP_104417613.1">
    <property type="nucleotide sequence ID" value="NZ_PTIT01000054.1"/>
</dbReference>
<dbReference type="SMART" id="SM00267">
    <property type="entry name" value="GGDEF"/>
    <property type="match status" value="1"/>
</dbReference>
<dbReference type="Proteomes" id="UP000239446">
    <property type="component" value="Unassembled WGS sequence"/>
</dbReference>
<dbReference type="PROSITE" id="PS50112">
    <property type="entry name" value="PAS"/>
    <property type="match status" value="1"/>
</dbReference>
<feature type="domain" description="PAC" evidence="3">
    <location>
        <begin position="215"/>
        <end position="267"/>
    </location>
</feature>
<dbReference type="CDD" id="cd00130">
    <property type="entry name" value="PAS"/>
    <property type="match status" value="2"/>
</dbReference>
<dbReference type="OrthoDB" id="73375at2"/>